<dbReference type="SUPFAM" id="SSF50998">
    <property type="entry name" value="Quinoprotein alcohol dehydrogenase-like"/>
    <property type="match status" value="2"/>
</dbReference>
<dbReference type="EMBL" id="CAXAMN010028239">
    <property type="protein sequence ID" value="CAK9115815.1"/>
    <property type="molecule type" value="Genomic_DNA"/>
</dbReference>
<dbReference type="InterPro" id="IPR015943">
    <property type="entry name" value="WD40/YVTN_repeat-like_dom_sf"/>
</dbReference>
<proteinExistence type="predicted"/>
<dbReference type="PROSITE" id="PS50053">
    <property type="entry name" value="UBIQUITIN_2"/>
    <property type="match status" value="1"/>
</dbReference>
<reference evidence="3 4" key="1">
    <citation type="submission" date="2024-02" db="EMBL/GenBank/DDBJ databases">
        <authorList>
            <person name="Chen Y."/>
            <person name="Shah S."/>
            <person name="Dougan E. K."/>
            <person name="Thang M."/>
            <person name="Chan C."/>
        </authorList>
    </citation>
    <scope>NUCLEOTIDE SEQUENCE [LARGE SCALE GENOMIC DNA]</scope>
</reference>
<evidence type="ECO:0000313" key="3">
    <source>
        <dbReference type="EMBL" id="CAK9115815.1"/>
    </source>
</evidence>
<keyword evidence="4" id="KW-1185">Reference proteome</keyword>
<evidence type="ECO:0000313" key="4">
    <source>
        <dbReference type="Proteomes" id="UP001642484"/>
    </source>
</evidence>
<dbReference type="PROSITE" id="PS50082">
    <property type="entry name" value="WD_REPEATS_2"/>
    <property type="match status" value="3"/>
</dbReference>
<dbReference type="CDD" id="cd17039">
    <property type="entry name" value="Ubl_ubiquitin_like"/>
    <property type="match status" value="1"/>
</dbReference>
<feature type="domain" description="Ubiquitin-like" evidence="2">
    <location>
        <begin position="40"/>
        <end position="112"/>
    </location>
</feature>
<evidence type="ECO:0000259" key="2">
    <source>
        <dbReference type="PROSITE" id="PS50053"/>
    </source>
</evidence>
<evidence type="ECO:0000256" key="1">
    <source>
        <dbReference type="PROSITE-ProRule" id="PRU00221"/>
    </source>
</evidence>
<dbReference type="Pfam" id="PF00400">
    <property type="entry name" value="WD40"/>
    <property type="match status" value="4"/>
</dbReference>
<protein>
    <recommendedName>
        <fullName evidence="2">Ubiquitin-like domain-containing protein</fullName>
    </recommendedName>
</protein>
<accession>A0ABP0SUE4</accession>
<dbReference type="PANTHER" id="PTHR19879:SF1">
    <property type="entry name" value="CANNONBALL-RELATED"/>
    <property type="match status" value="1"/>
</dbReference>
<feature type="repeat" description="WD" evidence="1">
    <location>
        <begin position="395"/>
        <end position="436"/>
    </location>
</feature>
<dbReference type="InterPro" id="IPR000626">
    <property type="entry name" value="Ubiquitin-like_dom"/>
</dbReference>
<dbReference type="Proteomes" id="UP001642484">
    <property type="component" value="Unassembled WGS sequence"/>
</dbReference>
<comment type="caution">
    <text evidence="3">The sequence shown here is derived from an EMBL/GenBank/DDBJ whole genome shotgun (WGS) entry which is preliminary data.</text>
</comment>
<feature type="repeat" description="WD" evidence="1">
    <location>
        <begin position="353"/>
        <end position="394"/>
    </location>
</feature>
<feature type="repeat" description="WD" evidence="1">
    <location>
        <begin position="223"/>
        <end position="264"/>
    </location>
</feature>
<dbReference type="InterPro" id="IPR001680">
    <property type="entry name" value="WD40_rpt"/>
</dbReference>
<dbReference type="CDD" id="cd00200">
    <property type="entry name" value="WD40"/>
    <property type="match status" value="1"/>
</dbReference>
<keyword evidence="1" id="KW-0853">WD repeat</keyword>
<organism evidence="3 4">
    <name type="scientific">Durusdinium trenchii</name>
    <dbReference type="NCBI Taxonomy" id="1381693"/>
    <lineage>
        <taxon>Eukaryota</taxon>
        <taxon>Sar</taxon>
        <taxon>Alveolata</taxon>
        <taxon>Dinophyceae</taxon>
        <taxon>Suessiales</taxon>
        <taxon>Symbiodiniaceae</taxon>
        <taxon>Durusdinium</taxon>
    </lineage>
</organism>
<gene>
    <name evidence="3" type="ORF">CCMP2556_LOCUS53555</name>
</gene>
<dbReference type="PANTHER" id="PTHR19879">
    <property type="entry name" value="TRANSCRIPTION INITIATION FACTOR TFIID"/>
    <property type="match status" value="1"/>
</dbReference>
<name>A0ABP0SUE4_9DINO</name>
<dbReference type="Gene3D" id="2.130.10.10">
    <property type="entry name" value="YVTN repeat-like/Quinoprotein amine dehydrogenase"/>
    <property type="match status" value="3"/>
</dbReference>
<dbReference type="InterPro" id="IPR011047">
    <property type="entry name" value="Quinoprotein_ADH-like_sf"/>
</dbReference>
<dbReference type="SMART" id="SM00320">
    <property type="entry name" value="WD40"/>
    <property type="match status" value="8"/>
</dbReference>
<sequence length="492" mass="52316">MVALDQLLGKVLQYDIHSKQSLTAEVLTTERSRSRSPAAFEVEVKLLSGETLVTIDVNAADSLVQLREKIDALDPERDAFPHSVLMFGDRELDFCDTAGHLGLCQGSVLTLLRLPPRKLCTASEDGTARIFELHTGKSLSILGGHCSAVVSVSFSEDVTRALTMTSARSIAMYDSTTGVQLWRVLGPVQDACLAADGRRVLVMDSHSVVGLLDAQSGRLLTNLVHHAYFVCTAVFSPDGKALLTSSVEGFARLFDVETGGCTVTFGRPTGGRRVGMSAAAFSPDASKVLASLYDGSADLYARTGERICTCAGHTAPLRSCIMSPDGKMILTASKDGASKLFCADTGACRCTFQAASDAALCSAKFSPDLSKVLTAGQDGTARLFDARTGACLQEFPDHAAPVLSATLSIDGTLVLTSSSDLEAKLFDAKTGKCLRSFSEENGFVTCAQWAPGGRQLLLAFFSGRVAVFDPLSNAFVQEFPGHRDCVHSMKLI</sequence>